<evidence type="ECO:0000256" key="1">
    <source>
        <dbReference type="SAM" id="MobiDB-lite"/>
    </source>
</evidence>
<dbReference type="Proteomes" id="UP001626628">
    <property type="component" value="Chromosome"/>
</dbReference>
<proteinExistence type="predicted"/>
<dbReference type="EMBL" id="CP147982">
    <property type="protein sequence ID" value="WXK81255.1"/>
    <property type="molecule type" value="Genomic_DNA"/>
</dbReference>
<feature type="compositionally biased region" description="Low complexity" evidence="1">
    <location>
        <begin position="31"/>
        <end position="43"/>
    </location>
</feature>
<gene>
    <name evidence="2" type="ORF">WAB15_37520</name>
</gene>
<protein>
    <submittedName>
        <fullName evidence="2">Uncharacterized protein</fullName>
    </submittedName>
</protein>
<sequence length="60" mass="6620">MRTEHTDHDTDRPIRPTTLEMPRQAPPIDRTGTTTGAYDDTAGVEPDGILTSILSKFLPI</sequence>
<name>A0ABZ2QY07_9ACTN</name>
<accession>A0ABZ2QY07</accession>
<reference evidence="2 3" key="1">
    <citation type="submission" date="2024-03" db="EMBL/GenBank/DDBJ databases">
        <title>The complete genome of Streptomyces sirii sp.nov.</title>
        <authorList>
            <person name="Zakalyukina Y.V."/>
            <person name="Belik A.R."/>
            <person name="Biryukov M.V."/>
            <person name="Baturina O.A."/>
            <person name="Kabilov M.R."/>
        </authorList>
    </citation>
    <scope>NUCLEOTIDE SEQUENCE [LARGE SCALE GENOMIC DNA]</scope>
    <source>
        <strain evidence="2 3">BP-8</strain>
    </source>
</reference>
<organism evidence="2 3">
    <name type="scientific">Streptomyces sirii</name>
    <dbReference type="NCBI Taxonomy" id="3127701"/>
    <lineage>
        <taxon>Bacteria</taxon>
        <taxon>Bacillati</taxon>
        <taxon>Actinomycetota</taxon>
        <taxon>Actinomycetes</taxon>
        <taxon>Kitasatosporales</taxon>
        <taxon>Streptomycetaceae</taxon>
        <taxon>Streptomyces</taxon>
    </lineage>
</organism>
<dbReference type="RefSeq" id="WP_407289056.1">
    <property type="nucleotide sequence ID" value="NZ_CP147982.1"/>
</dbReference>
<feature type="compositionally biased region" description="Basic and acidic residues" evidence="1">
    <location>
        <begin position="1"/>
        <end position="14"/>
    </location>
</feature>
<evidence type="ECO:0000313" key="3">
    <source>
        <dbReference type="Proteomes" id="UP001626628"/>
    </source>
</evidence>
<keyword evidence="3" id="KW-1185">Reference proteome</keyword>
<evidence type="ECO:0000313" key="2">
    <source>
        <dbReference type="EMBL" id="WXK81255.1"/>
    </source>
</evidence>
<feature type="region of interest" description="Disordered" evidence="1">
    <location>
        <begin position="1"/>
        <end position="43"/>
    </location>
</feature>